<comment type="caution">
    <text evidence="7">The sequence shown here is derived from an EMBL/GenBank/DDBJ whole genome shotgun (WGS) entry which is preliminary data.</text>
</comment>
<organism evidence="7 8">
    <name type="scientific">Megasphaera massiliensis</name>
    <dbReference type="NCBI Taxonomy" id="1232428"/>
    <lineage>
        <taxon>Bacteria</taxon>
        <taxon>Bacillati</taxon>
        <taxon>Bacillota</taxon>
        <taxon>Negativicutes</taxon>
        <taxon>Veillonellales</taxon>
        <taxon>Veillonellaceae</taxon>
        <taxon>Megasphaera</taxon>
    </lineage>
</organism>
<dbReference type="Pfam" id="PF01451">
    <property type="entry name" value="LMWPc"/>
    <property type="match status" value="1"/>
</dbReference>
<dbReference type="InterPro" id="IPR023485">
    <property type="entry name" value="Ptyr_pPase"/>
</dbReference>
<dbReference type="PANTHER" id="PTHR11717:SF7">
    <property type="entry name" value="LOW MOLECULAR WEIGHT PHOSPHOTYROSINE PROTEIN PHOSPHATASE"/>
    <property type="match status" value="1"/>
</dbReference>
<dbReference type="Proteomes" id="UP001206692">
    <property type="component" value="Unassembled WGS sequence"/>
</dbReference>
<dbReference type="InterPro" id="IPR050438">
    <property type="entry name" value="LMW_PTPase"/>
</dbReference>
<dbReference type="RefSeq" id="WP_062411305.1">
    <property type="nucleotide sequence ID" value="NZ_JAJCIO010000019.1"/>
</dbReference>
<dbReference type="CDD" id="cd16343">
    <property type="entry name" value="LMWPTP"/>
    <property type="match status" value="1"/>
</dbReference>
<evidence type="ECO:0000313" key="8">
    <source>
        <dbReference type="Proteomes" id="UP001206692"/>
    </source>
</evidence>
<feature type="domain" description="Phosphotyrosine protein phosphatase I" evidence="6">
    <location>
        <begin position="2"/>
        <end position="151"/>
    </location>
</feature>
<dbReference type="Gene3D" id="3.40.50.2300">
    <property type="match status" value="1"/>
</dbReference>
<evidence type="ECO:0000256" key="3">
    <source>
        <dbReference type="ARBA" id="ARBA00022801"/>
    </source>
</evidence>
<proteinExistence type="inferred from homology"/>
<name>A0ABT1STM6_9FIRM</name>
<keyword evidence="4" id="KW-0904">Protein phosphatase</keyword>
<keyword evidence="3" id="KW-0378">Hydrolase</keyword>
<sequence length="159" mass="18433">MIKVLFICHGNICRSPMAEYVFRKMVDEAGLADSIEVSSAATTDDEIWSDTGSPVYPPVERLLKENGMDPKEKRAVRLTVDDYDKYDYFVGMDDENLSDMKLTLNGDPKRKCSLLLDYTHHPRSVADPWYTRDFQKTWDDVDHGCRAFLEFLKKRHFKG</sequence>
<evidence type="ECO:0000256" key="4">
    <source>
        <dbReference type="ARBA" id="ARBA00022912"/>
    </source>
</evidence>
<reference evidence="7 8" key="1">
    <citation type="submission" date="2022-06" db="EMBL/GenBank/DDBJ databases">
        <title>Isolation of gut microbiota from human fecal samples.</title>
        <authorList>
            <person name="Pamer E.G."/>
            <person name="Barat B."/>
            <person name="Waligurski E."/>
            <person name="Medina S."/>
            <person name="Paddock L."/>
            <person name="Mostad J."/>
        </authorList>
    </citation>
    <scope>NUCLEOTIDE SEQUENCE [LARGE SCALE GENOMIC DNA]</scope>
    <source>
        <strain evidence="7 8">DFI.1.1</strain>
    </source>
</reference>
<comment type="similarity">
    <text evidence="1">Belongs to the low molecular weight phosphotyrosine protein phosphatase family.</text>
</comment>
<accession>A0ABT1STM6</accession>
<dbReference type="SMART" id="SM00226">
    <property type="entry name" value="LMWPc"/>
    <property type="match status" value="1"/>
</dbReference>
<dbReference type="PRINTS" id="PR00719">
    <property type="entry name" value="LMWPTPASE"/>
</dbReference>
<comment type="catalytic activity">
    <reaction evidence="5">
        <text>O-phospho-L-tyrosyl-[protein] + H2O = L-tyrosyl-[protein] + phosphate</text>
        <dbReference type="Rhea" id="RHEA:10684"/>
        <dbReference type="Rhea" id="RHEA-COMP:10136"/>
        <dbReference type="Rhea" id="RHEA-COMP:20101"/>
        <dbReference type="ChEBI" id="CHEBI:15377"/>
        <dbReference type="ChEBI" id="CHEBI:43474"/>
        <dbReference type="ChEBI" id="CHEBI:46858"/>
        <dbReference type="ChEBI" id="CHEBI:61978"/>
        <dbReference type="EC" id="3.1.3.48"/>
    </reaction>
</comment>
<dbReference type="EMBL" id="JANGEW010000018">
    <property type="protein sequence ID" value="MCQ5343237.1"/>
    <property type="molecule type" value="Genomic_DNA"/>
</dbReference>
<evidence type="ECO:0000256" key="1">
    <source>
        <dbReference type="ARBA" id="ARBA00011063"/>
    </source>
</evidence>
<dbReference type="SUPFAM" id="SSF52788">
    <property type="entry name" value="Phosphotyrosine protein phosphatases I"/>
    <property type="match status" value="1"/>
</dbReference>
<evidence type="ECO:0000256" key="2">
    <source>
        <dbReference type="ARBA" id="ARBA00013064"/>
    </source>
</evidence>
<evidence type="ECO:0000313" key="7">
    <source>
        <dbReference type="EMBL" id="MCQ5343237.1"/>
    </source>
</evidence>
<evidence type="ECO:0000259" key="6">
    <source>
        <dbReference type="SMART" id="SM00226"/>
    </source>
</evidence>
<gene>
    <name evidence="7" type="ORF">NE675_09425</name>
</gene>
<dbReference type="PANTHER" id="PTHR11717">
    <property type="entry name" value="LOW MOLECULAR WEIGHT PROTEIN TYROSINE PHOSPHATASE"/>
    <property type="match status" value="1"/>
</dbReference>
<protein>
    <recommendedName>
        <fullName evidence="2">protein-tyrosine-phosphatase</fullName>
        <ecNumber evidence="2">3.1.3.48</ecNumber>
    </recommendedName>
</protein>
<keyword evidence="8" id="KW-1185">Reference proteome</keyword>
<dbReference type="InterPro" id="IPR036196">
    <property type="entry name" value="Ptyr_pPase_sf"/>
</dbReference>
<dbReference type="InterPro" id="IPR017867">
    <property type="entry name" value="Tyr_phospatase_low_mol_wt"/>
</dbReference>
<dbReference type="EC" id="3.1.3.48" evidence="2"/>
<evidence type="ECO:0000256" key="5">
    <source>
        <dbReference type="ARBA" id="ARBA00051722"/>
    </source>
</evidence>